<evidence type="ECO:0000313" key="1">
    <source>
        <dbReference type="EMBL" id="EPY00617.1"/>
    </source>
</evidence>
<protein>
    <submittedName>
        <fullName evidence="1">Uncharacterized protein</fullName>
    </submittedName>
</protein>
<dbReference type="Proteomes" id="UP000015350">
    <property type="component" value="Unassembled WGS sequence"/>
</dbReference>
<sequence>MTAALAPVADRLQKLIPRLASDHDGEVLATVAAIRRTLGGANLTLHDLARALAAAPPRHEARREIGLAAMLDRLRRAGGLLNVWESRFVADLSVRVQRGKRLSPKQAETLRRIYEERIGSKP</sequence>
<reference evidence="1 2" key="1">
    <citation type="submission" date="2013-04" db="EMBL/GenBank/DDBJ databases">
        <authorList>
            <person name="Kuznetsov B."/>
            <person name="Ivanovsky R."/>
        </authorList>
    </citation>
    <scope>NUCLEOTIDE SEQUENCE [LARGE SCALE GENOMIC DNA]</scope>
    <source>
        <strain evidence="1 2">MGU-K5</strain>
    </source>
</reference>
<name>S9S3Z1_MAGFU</name>
<accession>S9S3Z1</accession>
<dbReference type="RefSeq" id="WP_021133331.1">
    <property type="nucleotide sequence ID" value="NZ_AQPH01000079.1"/>
</dbReference>
<dbReference type="eggNOG" id="ENOG5033HKK">
    <property type="taxonomic scope" value="Bacteria"/>
</dbReference>
<gene>
    <name evidence="1" type="ORF">K678_15219</name>
</gene>
<organism evidence="1 2">
    <name type="scientific">Magnetospirillum fulvum MGU-K5</name>
    <dbReference type="NCBI Taxonomy" id="1316936"/>
    <lineage>
        <taxon>Bacteria</taxon>
        <taxon>Pseudomonadati</taxon>
        <taxon>Pseudomonadota</taxon>
        <taxon>Alphaproteobacteria</taxon>
        <taxon>Rhodospirillales</taxon>
        <taxon>Rhodospirillaceae</taxon>
        <taxon>Magnetospirillum</taxon>
    </lineage>
</organism>
<dbReference type="EMBL" id="AQPH01000079">
    <property type="protein sequence ID" value="EPY00617.1"/>
    <property type="molecule type" value="Genomic_DNA"/>
</dbReference>
<dbReference type="STRING" id="1316936.K678_15219"/>
<evidence type="ECO:0000313" key="2">
    <source>
        <dbReference type="Proteomes" id="UP000015350"/>
    </source>
</evidence>
<comment type="caution">
    <text evidence="1">The sequence shown here is derived from an EMBL/GenBank/DDBJ whole genome shotgun (WGS) entry which is preliminary data.</text>
</comment>
<proteinExistence type="predicted"/>
<dbReference type="AlphaFoldDB" id="S9S3Z1"/>